<comment type="caution">
    <text evidence="3">The sequence shown here is derived from an EMBL/GenBank/DDBJ whole genome shotgun (WGS) entry which is preliminary data.</text>
</comment>
<keyword evidence="2" id="KW-0862">Zinc</keyword>
<keyword evidence="1" id="KW-0378">Hydrolase</keyword>
<accession>T0YM05</accession>
<dbReference type="GO" id="GO:0016787">
    <property type="term" value="F:hydrolase activity"/>
    <property type="evidence" value="ECO:0007669"/>
    <property type="project" value="UniProtKB-KW"/>
</dbReference>
<dbReference type="PROSITE" id="PS00758">
    <property type="entry name" value="ARGE_DAPE_CPG2_1"/>
    <property type="match status" value="1"/>
</dbReference>
<gene>
    <name evidence="3" type="ORF">B1B_16504</name>
</gene>
<dbReference type="PANTHER" id="PTHR43808:SF28">
    <property type="entry name" value="[LYSW]-LYSINE_[LYSW]-ORNITHINE HYDROLASE"/>
    <property type="match status" value="1"/>
</dbReference>
<dbReference type="PANTHER" id="PTHR43808">
    <property type="entry name" value="ACETYLORNITHINE DEACETYLASE"/>
    <property type="match status" value="1"/>
</dbReference>
<dbReference type="Pfam" id="PF01546">
    <property type="entry name" value="Peptidase_M20"/>
    <property type="match status" value="1"/>
</dbReference>
<evidence type="ECO:0000256" key="2">
    <source>
        <dbReference type="ARBA" id="ARBA00022833"/>
    </source>
</evidence>
<evidence type="ECO:0000256" key="1">
    <source>
        <dbReference type="ARBA" id="ARBA00022801"/>
    </source>
</evidence>
<name>T0YM05_9ZZZZ</name>
<sequence length="148" mass="15164">MDESEILVELLRAYSPSGSESAGVEAFVSLARRLGYSTRVDPVGNGIATIGRGAPEILFLGHIDTVPGELPVRIEDGRIHGRGAGDAKGPLAAALAAGLDGPAMGRWTVVAAVGEETDSRGARYLADGPAPHAVIAGEPNRWDGIAIG</sequence>
<proteinExistence type="predicted"/>
<dbReference type="SUPFAM" id="SSF53187">
    <property type="entry name" value="Zn-dependent exopeptidases"/>
    <property type="match status" value="1"/>
</dbReference>
<dbReference type="InterPro" id="IPR050072">
    <property type="entry name" value="Peptidase_M20A"/>
</dbReference>
<reference evidence="3" key="1">
    <citation type="submission" date="2013-08" db="EMBL/GenBank/DDBJ databases">
        <authorList>
            <person name="Mendez C."/>
            <person name="Richter M."/>
            <person name="Ferrer M."/>
            <person name="Sanchez J."/>
        </authorList>
    </citation>
    <scope>NUCLEOTIDE SEQUENCE</scope>
</reference>
<dbReference type="Gene3D" id="3.40.630.10">
    <property type="entry name" value="Zn peptidases"/>
    <property type="match status" value="1"/>
</dbReference>
<dbReference type="AlphaFoldDB" id="T0YM05"/>
<organism evidence="3">
    <name type="scientific">mine drainage metagenome</name>
    <dbReference type="NCBI Taxonomy" id="410659"/>
    <lineage>
        <taxon>unclassified sequences</taxon>
        <taxon>metagenomes</taxon>
        <taxon>ecological metagenomes</taxon>
    </lineage>
</organism>
<dbReference type="EMBL" id="AUZY01010979">
    <property type="protein sequence ID" value="EQD36471.1"/>
    <property type="molecule type" value="Genomic_DNA"/>
</dbReference>
<dbReference type="InterPro" id="IPR001261">
    <property type="entry name" value="ArgE/DapE_CS"/>
</dbReference>
<evidence type="ECO:0000313" key="3">
    <source>
        <dbReference type="EMBL" id="EQD36471.1"/>
    </source>
</evidence>
<feature type="non-terminal residue" evidence="3">
    <location>
        <position position="148"/>
    </location>
</feature>
<protein>
    <submittedName>
        <fullName evidence="3">N-acetyl-ornithine/N-acetyl-lysine deacetylase</fullName>
    </submittedName>
</protein>
<dbReference type="InterPro" id="IPR002933">
    <property type="entry name" value="Peptidase_M20"/>
</dbReference>
<reference evidence="3" key="2">
    <citation type="journal article" date="2014" name="ISME J.">
        <title>Microbial stratification in low pH oxic and suboxic macroscopic growths along an acid mine drainage.</title>
        <authorList>
            <person name="Mendez-Garcia C."/>
            <person name="Mesa V."/>
            <person name="Sprenger R.R."/>
            <person name="Richter M."/>
            <person name="Diez M.S."/>
            <person name="Solano J."/>
            <person name="Bargiela R."/>
            <person name="Golyshina O.V."/>
            <person name="Manteca A."/>
            <person name="Ramos J.L."/>
            <person name="Gallego J.R."/>
            <person name="Llorente I."/>
            <person name="Martins Dos Santos V.A."/>
            <person name="Jensen O.N."/>
            <person name="Pelaez A.I."/>
            <person name="Sanchez J."/>
            <person name="Ferrer M."/>
        </authorList>
    </citation>
    <scope>NUCLEOTIDE SEQUENCE</scope>
</reference>